<proteinExistence type="predicted"/>
<dbReference type="Proteomes" id="UP000824469">
    <property type="component" value="Unassembled WGS sequence"/>
</dbReference>
<keyword evidence="4" id="KW-1185">Reference proteome</keyword>
<dbReference type="Pfam" id="PF13041">
    <property type="entry name" value="PPR_2"/>
    <property type="match status" value="5"/>
</dbReference>
<dbReference type="AlphaFoldDB" id="A0AA38G205"/>
<evidence type="ECO:0008006" key="5">
    <source>
        <dbReference type="Google" id="ProtNLM"/>
    </source>
</evidence>
<feature type="repeat" description="PPR" evidence="2">
    <location>
        <begin position="149"/>
        <end position="184"/>
    </location>
</feature>
<dbReference type="InterPro" id="IPR011990">
    <property type="entry name" value="TPR-like_helical_dom_sf"/>
</dbReference>
<dbReference type="FunFam" id="1.25.40.10:FF:000366">
    <property type="entry name" value="Pentatricopeptide (PPR) repeat-containing protein"/>
    <property type="match status" value="1"/>
</dbReference>
<dbReference type="Pfam" id="PF20430">
    <property type="entry name" value="Eplus_motif"/>
    <property type="match status" value="1"/>
</dbReference>
<dbReference type="InterPro" id="IPR046848">
    <property type="entry name" value="E_motif"/>
</dbReference>
<dbReference type="InterPro" id="IPR046960">
    <property type="entry name" value="PPR_At4g14850-like_plant"/>
</dbReference>
<feature type="repeat" description="PPR" evidence="2">
    <location>
        <begin position="554"/>
        <end position="588"/>
    </location>
</feature>
<evidence type="ECO:0000256" key="2">
    <source>
        <dbReference type="PROSITE-ProRule" id="PRU00708"/>
    </source>
</evidence>
<dbReference type="Gene3D" id="1.25.40.10">
    <property type="entry name" value="Tetratricopeptide repeat domain"/>
    <property type="match status" value="7"/>
</dbReference>
<dbReference type="EMBL" id="JAHRHJ020000005">
    <property type="protein sequence ID" value="KAH9313903.1"/>
    <property type="molecule type" value="Genomic_DNA"/>
</dbReference>
<feature type="repeat" description="PPR" evidence="2">
    <location>
        <begin position="453"/>
        <end position="487"/>
    </location>
</feature>
<dbReference type="InterPro" id="IPR046849">
    <property type="entry name" value="E2_motif"/>
</dbReference>
<organism evidence="3 4">
    <name type="scientific">Taxus chinensis</name>
    <name type="common">Chinese yew</name>
    <name type="synonym">Taxus wallichiana var. chinensis</name>
    <dbReference type="NCBI Taxonomy" id="29808"/>
    <lineage>
        <taxon>Eukaryota</taxon>
        <taxon>Viridiplantae</taxon>
        <taxon>Streptophyta</taxon>
        <taxon>Embryophyta</taxon>
        <taxon>Tracheophyta</taxon>
        <taxon>Spermatophyta</taxon>
        <taxon>Pinopsida</taxon>
        <taxon>Pinidae</taxon>
        <taxon>Conifers II</taxon>
        <taxon>Cupressales</taxon>
        <taxon>Taxaceae</taxon>
        <taxon>Taxus</taxon>
    </lineage>
</organism>
<dbReference type="PROSITE" id="PS51375">
    <property type="entry name" value="PPR"/>
    <property type="match status" value="7"/>
</dbReference>
<dbReference type="PANTHER" id="PTHR47926">
    <property type="entry name" value="PENTATRICOPEPTIDE REPEAT-CONTAINING PROTEIN"/>
    <property type="match status" value="1"/>
</dbReference>
<evidence type="ECO:0000313" key="4">
    <source>
        <dbReference type="Proteomes" id="UP000824469"/>
    </source>
</evidence>
<dbReference type="Pfam" id="PF01535">
    <property type="entry name" value="PPR"/>
    <property type="match status" value="5"/>
</dbReference>
<keyword evidence="1" id="KW-0677">Repeat</keyword>
<reference evidence="3 4" key="1">
    <citation type="journal article" date="2021" name="Nat. Plants">
        <title>The Taxus genome provides insights into paclitaxel biosynthesis.</title>
        <authorList>
            <person name="Xiong X."/>
            <person name="Gou J."/>
            <person name="Liao Q."/>
            <person name="Li Y."/>
            <person name="Zhou Q."/>
            <person name="Bi G."/>
            <person name="Li C."/>
            <person name="Du R."/>
            <person name="Wang X."/>
            <person name="Sun T."/>
            <person name="Guo L."/>
            <person name="Liang H."/>
            <person name="Lu P."/>
            <person name="Wu Y."/>
            <person name="Zhang Z."/>
            <person name="Ro D.K."/>
            <person name="Shang Y."/>
            <person name="Huang S."/>
            <person name="Yan J."/>
        </authorList>
    </citation>
    <scope>NUCLEOTIDE SEQUENCE [LARGE SCALE GENOMIC DNA]</scope>
    <source>
        <tissue evidence="3">Leaf</tissue>
    </source>
</reference>
<dbReference type="NCBIfam" id="TIGR00756">
    <property type="entry name" value="PPR"/>
    <property type="match status" value="9"/>
</dbReference>
<dbReference type="GO" id="GO:0009451">
    <property type="term" value="P:RNA modification"/>
    <property type="evidence" value="ECO:0007669"/>
    <property type="project" value="InterPro"/>
</dbReference>
<feature type="repeat" description="PPR" evidence="2">
    <location>
        <begin position="352"/>
        <end position="386"/>
    </location>
</feature>
<protein>
    <recommendedName>
        <fullName evidence="5">Pentatricopeptide repeat-containing protein</fullName>
    </recommendedName>
</protein>
<evidence type="ECO:0000313" key="3">
    <source>
        <dbReference type="EMBL" id="KAH9313903.1"/>
    </source>
</evidence>
<feature type="repeat" description="PPR" evidence="2">
    <location>
        <begin position="48"/>
        <end position="82"/>
    </location>
</feature>
<dbReference type="FunFam" id="1.25.40.10:FF:000344">
    <property type="entry name" value="Pentatricopeptide repeat-containing protein"/>
    <property type="match status" value="2"/>
</dbReference>
<accession>A0AA38G205</accession>
<feature type="repeat" description="PPR" evidence="2">
    <location>
        <begin position="321"/>
        <end position="351"/>
    </location>
</feature>
<dbReference type="Pfam" id="PF20431">
    <property type="entry name" value="E_motif"/>
    <property type="match status" value="1"/>
</dbReference>
<comment type="caution">
    <text evidence="3">The sequence shown here is derived from an EMBL/GenBank/DDBJ whole genome shotgun (WGS) entry which is preliminary data.</text>
</comment>
<gene>
    <name evidence="3" type="ORF">KI387_022530</name>
</gene>
<dbReference type="OMA" id="QNAHANE"/>
<dbReference type="InterPro" id="IPR002885">
    <property type="entry name" value="PPR_rpt"/>
</dbReference>
<dbReference type="FunFam" id="1.25.40.10:FF:000073">
    <property type="entry name" value="Pentatricopeptide repeat-containing protein chloroplastic"/>
    <property type="match status" value="1"/>
</dbReference>
<dbReference type="PANTHER" id="PTHR47926:SF347">
    <property type="entry name" value="PENTATRICOPEPTIDE REPEAT-CONTAINING PROTEIN"/>
    <property type="match status" value="1"/>
</dbReference>
<dbReference type="FunFam" id="1.25.40.10:FF:000031">
    <property type="entry name" value="Pentatricopeptide repeat-containing protein mitochondrial"/>
    <property type="match status" value="2"/>
</dbReference>
<feature type="repeat" description="PPR" evidence="2">
    <location>
        <begin position="251"/>
        <end position="285"/>
    </location>
</feature>
<sequence length="782" mass="87556">MLKQVHSQMLITGLEQDIFLAAKLLNMYAKYNNTENANLVFDKVEDPDVYICNLMIKVYTQNSQWKESLSLYKKMQCAGIKPDNFTFPFVLKACASLSDLQEGREIHDDIVEAGFDSHVVVETALINMYAKCRCVEDARQVFDNMPETDVFSWSAMIAGYAQNGYAKKALVIFEEMQMVEGMLPDAVVMVSVLQACGDLGDLQQGMLVHDYVVRCGFELDVQVGNSLVAMYAKCGSTESSRQVFEKMTQKNVVSWTAMIVGYAQNRQGIEALESLSEMRLVGVEPNSVTITAVMLACADWGFLQQGKLIHDYVVGHGFASNEFVANSLIDMYAKCGNLKDARLVFDRMPQRCIVSWNTMIAGYAQNGYHIEVFDMFNQMQLAGMIPDSFTTVSVLSACAHVAGLQQGKWIHDYVIRTGLESNIFVANGLIDMYAKCKNLDIARQMFDRMCSRDVVSWNVMISGYAQNGYANEALELFAEMQIVDAKPDAETMASLLLACSNLVALQQGMWIHSYVIRRGLEFDVFVETALIDMYAKCGNLEIARRLFDTLSKKTVVAYSAMIAGYGMHGYGEDALALFSQMQQTSLKPNGVTFISVLSACSHSGLVDEGWQHFNCMSRDYRISPMLQHYACMVDLLGRAGHLYEAHDFIEKMPIHPNADVWGTLLGACKIHCNTVVGERVAEILFDMEPENAGYYVLLSNLYAAAGKWGEVAKVRTKMKDKGLKKTSGWSSIQVNNRFHSFHSGDRSHPESIKIYAILETLTRHMKNAGYMPNTNFVLHDMD</sequence>
<evidence type="ECO:0000256" key="1">
    <source>
        <dbReference type="ARBA" id="ARBA00022737"/>
    </source>
</evidence>
<name>A0AA38G205_TAXCH</name>
<dbReference type="GO" id="GO:0003723">
    <property type="term" value="F:RNA binding"/>
    <property type="evidence" value="ECO:0007669"/>
    <property type="project" value="InterPro"/>
</dbReference>